<dbReference type="EMBL" id="JANUCT010000010">
    <property type="protein sequence ID" value="MCS3903585.1"/>
    <property type="molecule type" value="Genomic_DNA"/>
</dbReference>
<comment type="caution">
    <text evidence="1">The sequence shown here is derived from an EMBL/GenBank/DDBJ whole genome shotgun (WGS) entry which is preliminary data.</text>
</comment>
<accession>A0AAE3HJU6</accession>
<dbReference type="AlphaFoldDB" id="A0AAE3HJU6"/>
<dbReference type="RefSeq" id="WP_259055449.1">
    <property type="nucleotide sequence ID" value="NZ_JANUCT010000010.1"/>
</dbReference>
<organism evidence="1 2">
    <name type="scientific">Methylohalomonas lacus</name>
    <dbReference type="NCBI Taxonomy" id="398773"/>
    <lineage>
        <taxon>Bacteria</taxon>
        <taxon>Pseudomonadati</taxon>
        <taxon>Pseudomonadota</taxon>
        <taxon>Gammaproteobacteria</taxon>
        <taxon>Methylohalomonadales</taxon>
        <taxon>Methylohalomonadaceae</taxon>
        <taxon>Methylohalomonas</taxon>
    </lineage>
</organism>
<keyword evidence="2" id="KW-1185">Reference proteome</keyword>
<name>A0AAE3HJU6_9GAMM</name>
<protein>
    <submittedName>
        <fullName evidence="1">Uncharacterized protein</fullName>
    </submittedName>
</protein>
<reference evidence="1" key="1">
    <citation type="submission" date="2022-08" db="EMBL/GenBank/DDBJ databases">
        <title>Genomic Encyclopedia of Type Strains, Phase III (KMG-III): the genomes of soil and plant-associated and newly described type strains.</title>
        <authorList>
            <person name="Whitman W."/>
        </authorList>
    </citation>
    <scope>NUCLEOTIDE SEQUENCE</scope>
    <source>
        <strain evidence="1">HMT 1</strain>
    </source>
</reference>
<sequence length="70" mass="7947">MHTTKTTGSLQSLEARIAQVLEHRYGDGLVYLPKEWPGQLLSLAQQFGFIDAEGYLTRKGRALLARYYFA</sequence>
<evidence type="ECO:0000313" key="1">
    <source>
        <dbReference type="EMBL" id="MCS3903585.1"/>
    </source>
</evidence>
<evidence type="ECO:0000313" key="2">
    <source>
        <dbReference type="Proteomes" id="UP001204445"/>
    </source>
</evidence>
<proteinExistence type="predicted"/>
<dbReference type="Proteomes" id="UP001204445">
    <property type="component" value="Unassembled WGS sequence"/>
</dbReference>
<gene>
    <name evidence="1" type="ORF">J2T55_001614</name>
</gene>